<evidence type="ECO:0000313" key="2">
    <source>
        <dbReference type="EMBL" id="TXG47862.1"/>
    </source>
</evidence>
<feature type="compositionally biased region" description="Polar residues" evidence="1">
    <location>
        <begin position="11"/>
        <end position="26"/>
    </location>
</feature>
<dbReference type="OrthoDB" id="1164227at2759"/>
<feature type="region of interest" description="Disordered" evidence="1">
    <location>
        <begin position="1"/>
        <end position="50"/>
    </location>
</feature>
<proteinExistence type="predicted"/>
<comment type="caution">
    <text evidence="2">The sequence shown here is derived from an EMBL/GenBank/DDBJ whole genome shotgun (WGS) entry which is preliminary data.</text>
</comment>
<evidence type="ECO:0008006" key="4">
    <source>
        <dbReference type="Google" id="ProtNLM"/>
    </source>
</evidence>
<dbReference type="AlphaFoldDB" id="A0A5C7GU53"/>
<gene>
    <name evidence="2" type="ORF">EZV62_027156</name>
</gene>
<dbReference type="Proteomes" id="UP000323000">
    <property type="component" value="Chromosome 13"/>
</dbReference>
<name>A0A5C7GU53_9ROSI</name>
<sequence>MSSAGKDDSAVSPSPESTTGKEQGSSTKKDARSREMSSSSLGNMKSTNHSGHPLGSYCSVKLNHENYLIWKNLVLPVIRGNRLEGFITGTRKCPPKYVPAIVSEEVSDEAQENPEHEEWVVQDQILLGWLYNSIEPDVVAEAMGSETSKDLWDSIKDLFGIKTKSNIAYYKKEFQELKKGGMKMSDYLKMAKRLTDNLALAGRPVPLKDLVSQILNGLDSHEYNPLVCQINEKEDISWIDLQAKLLSYEKRLEQMNAGIASINLGQAAANFVGTKNIGGQSVQNRGQGTQEAMETEVVDSQEEEEAEIVTLGLFANFLNTKQAESTTVINAHHWFPTLFPPPQTTPTDTSPTSSCPSSSTSPLHVSSAGGSLPANSPAVLIEGGNDDDDASSNPSPNLSAIPYDFDNSIEEESGYEEITDVQPTEGQGHHMMTRAKMGIHKPKTYPSEYQMFSAVRDQAPSERTSILEALNSKVCMVTPRHTFLKRVVCCPGAMTHWHALPKRVVHFPSDTTLRQRLPRRCLCQAPYTEALPLLTKVRPVKTIFLLRLDLEDPLKEWVIRTVEASRIMEEEMDVKATILDEESPEQIEIE</sequence>
<dbReference type="PANTHER" id="PTHR47481">
    <property type="match status" value="1"/>
</dbReference>
<dbReference type="Pfam" id="PF14223">
    <property type="entry name" value="Retrotran_gag_2"/>
    <property type="match status" value="1"/>
</dbReference>
<dbReference type="PANTHER" id="PTHR47481:SF34">
    <property type="entry name" value="CCHC-TYPE DOMAIN-CONTAINING PROTEIN"/>
    <property type="match status" value="1"/>
</dbReference>
<feature type="compositionally biased region" description="Polar residues" evidence="1">
    <location>
        <begin position="36"/>
        <end position="50"/>
    </location>
</feature>
<accession>A0A5C7GU53</accession>
<feature type="compositionally biased region" description="Low complexity" evidence="1">
    <location>
        <begin position="345"/>
        <end position="362"/>
    </location>
</feature>
<evidence type="ECO:0000313" key="3">
    <source>
        <dbReference type="Proteomes" id="UP000323000"/>
    </source>
</evidence>
<feature type="region of interest" description="Disordered" evidence="1">
    <location>
        <begin position="339"/>
        <end position="403"/>
    </location>
</feature>
<keyword evidence="3" id="KW-1185">Reference proteome</keyword>
<protein>
    <recommendedName>
        <fullName evidence="4">Retrotransposon Copia-like N-terminal domain-containing protein</fullName>
    </recommendedName>
</protein>
<organism evidence="2 3">
    <name type="scientific">Acer yangbiense</name>
    <dbReference type="NCBI Taxonomy" id="1000413"/>
    <lineage>
        <taxon>Eukaryota</taxon>
        <taxon>Viridiplantae</taxon>
        <taxon>Streptophyta</taxon>
        <taxon>Embryophyta</taxon>
        <taxon>Tracheophyta</taxon>
        <taxon>Spermatophyta</taxon>
        <taxon>Magnoliopsida</taxon>
        <taxon>eudicotyledons</taxon>
        <taxon>Gunneridae</taxon>
        <taxon>Pentapetalae</taxon>
        <taxon>rosids</taxon>
        <taxon>malvids</taxon>
        <taxon>Sapindales</taxon>
        <taxon>Sapindaceae</taxon>
        <taxon>Hippocastanoideae</taxon>
        <taxon>Acereae</taxon>
        <taxon>Acer</taxon>
    </lineage>
</organism>
<dbReference type="EMBL" id="VAHF01000013">
    <property type="protein sequence ID" value="TXG47862.1"/>
    <property type="molecule type" value="Genomic_DNA"/>
</dbReference>
<evidence type="ECO:0000256" key="1">
    <source>
        <dbReference type="SAM" id="MobiDB-lite"/>
    </source>
</evidence>
<feature type="compositionally biased region" description="Low complexity" evidence="1">
    <location>
        <begin position="391"/>
        <end position="400"/>
    </location>
</feature>
<reference evidence="3" key="1">
    <citation type="journal article" date="2019" name="Gigascience">
        <title>De novo genome assembly of the endangered Acer yangbiense, a plant species with extremely small populations endemic to Yunnan Province, China.</title>
        <authorList>
            <person name="Yang J."/>
            <person name="Wariss H.M."/>
            <person name="Tao L."/>
            <person name="Zhang R."/>
            <person name="Yun Q."/>
            <person name="Hollingsworth P."/>
            <person name="Dao Z."/>
            <person name="Luo G."/>
            <person name="Guo H."/>
            <person name="Ma Y."/>
            <person name="Sun W."/>
        </authorList>
    </citation>
    <scope>NUCLEOTIDE SEQUENCE [LARGE SCALE GENOMIC DNA]</scope>
    <source>
        <strain evidence="3">cv. Malutang</strain>
    </source>
</reference>